<dbReference type="PANTHER" id="PTHR28559:SF1">
    <property type="entry name" value="DNA REPAIR PROTEIN XRCC4"/>
    <property type="match status" value="1"/>
</dbReference>
<feature type="region of interest" description="Disordered" evidence="1">
    <location>
        <begin position="304"/>
        <end position="431"/>
    </location>
</feature>
<sequence length="431" mass="47404">MGVSAEEYVVEVAQYLKNQNPASQYELLPVGDGKVKLSWSFQREGFKLYARWVLHPVPDHARAICFIMDWLSHRLDSTEEALQRKHLAFEKMLAEVNETQQQSERFAAEKKALEDDLYSKFILVLNAKKEKLRELRAKLQSKEHEVGEEQADTTDAEDGVDHGSTDESEREEEEGNVKKDVNDENMGPEVEDAEVKTAGISSSAAKADRVRKSTDGKLGLETGGSRKVGRETGPAGTRSDTLDSAGQDARELTEKNRGTGGVGSYDSEWGGRSSDTGAGMWGANETDSQTLDWKVYQQQCVDQARDQAAKDQRQHVERVRGQAAKDQEQRVDQVRDREVKGIEGGLDARDGGRQNVQAIVEKKDNHLRQGSSHTDSSVEGNGQTGGGSESHTRQTVQSGNRGGNTGTSAVGLGGFLGSSLYTSTARNKRRF</sequence>
<dbReference type="GO" id="GO:0005958">
    <property type="term" value="C:DNA-dependent protein kinase-DNA ligase 4 complex"/>
    <property type="evidence" value="ECO:0007669"/>
    <property type="project" value="TreeGrafter"/>
</dbReference>
<dbReference type="GO" id="GO:0006310">
    <property type="term" value="P:DNA recombination"/>
    <property type="evidence" value="ECO:0007669"/>
    <property type="project" value="InterPro"/>
</dbReference>
<dbReference type="STRING" id="69332.A0A388LHC1"/>
<feature type="compositionally biased region" description="Basic and acidic residues" evidence="1">
    <location>
        <begin position="206"/>
        <end position="215"/>
    </location>
</feature>
<accession>A0A388LHC1</accession>
<evidence type="ECO:0000313" key="4">
    <source>
        <dbReference type="Proteomes" id="UP000265515"/>
    </source>
</evidence>
<dbReference type="OrthoDB" id="8064436at2759"/>
<dbReference type="Proteomes" id="UP000265515">
    <property type="component" value="Unassembled WGS sequence"/>
</dbReference>
<protein>
    <recommendedName>
        <fullName evidence="2">XRCC4 coiled-coil domain-containing protein</fullName>
    </recommendedName>
</protein>
<gene>
    <name evidence="3" type="ORF">CBR_g33918</name>
</gene>
<dbReference type="InterPro" id="IPR014751">
    <property type="entry name" value="XRCC4-like_C"/>
</dbReference>
<feature type="region of interest" description="Disordered" evidence="1">
    <location>
        <begin position="140"/>
        <end position="285"/>
    </location>
</feature>
<dbReference type="EMBL" id="BFEA01000385">
    <property type="protein sequence ID" value="GBG81740.1"/>
    <property type="molecule type" value="Genomic_DNA"/>
</dbReference>
<feature type="domain" description="XRCC4 coiled-coil" evidence="2">
    <location>
        <begin position="68"/>
        <end position="135"/>
    </location>
</feature>
<evidence type="ECO:0000313" key="3">
    <source>
        <dbReference type="EMBL" id="GBG81740.1"/>
    </source>
</evidence>
<dbReference type="InterPro" id="IPR010585">
    <property type="entry name" value="DNA_repair_prot_XRCC4"/>
</dbReference>
<name>A0A388LHC1_CHABU</name>
<dbReference type="GO" id="GO:0010165">
    <property type="term" value="P:response to X-ray"/>
    <property type="evidence" value="ECO:0007669"/>
    <property type="project" value="TreeGrafter"/>
</dbReference>
<dbReference type="SUPFAM" id="SSF58022">
    <property type="entry name" value="XRCC4, C-terminal oligomerization domain"/>
    <property type="match status" value="1"/>
</dbReference>
<organism evidence="3 4">
    <name type="scientific">Chara braunii</name>
    <name type="common">Braun's stonewort</name>
    <dbReference type="NCBI Taxonomy" id="69332"/>
    <lineage>
        <taxon>Eukaryota</taxon>
        <taxon>Viridiplantae</taxon>
        <taxon>Streptophyta</taxon>
        <taxon>Charophyceae</taxon>
        <taxon>Charales</taxon>
        <taxon>Characeae</taxon>
        <taxon>Chara</taxon>
    </lineage>
</organism>
<evidence type="ECO:0000256" key="1">
    <source>
        <dbReference type="SAM" id="MobiDB-lite"/>
    </source>
</evidence>
<feature type="compositionally biased region" description="Acidic residues" evidence="1">
    <location>
        <begin position="148"/>
        <end position="158"/>
    </location>
</feature>
<proteinExistence type="predicted"/>
<evidence type="ECO:0000259" key="2">
    <source>
        <dbReference type="Pfam" id="PF21924"/>
    </source>
</evidence>
<dbReference type="GO" id="GO:0032807">
    <property type="term" value="C:DNA ligase IV complex"/>
    <property type="evidence" value="ECO:0007669"/>
    <property type="project" value="TreeGrafter"/>
</dbReference>
<dbReference type="AlphaFoldDB" id="A0A388LHC1"/>
<comment type="caution">
    <text evidence="3">The sequence shown here is derived from an EMBL/GenBank/DDBJ whole genome shotgun (WGS) entry which is preliminary data.</text>
</comment>
<dbReference type="GO" id="GO:0006303">
    <property type="term" value="P:double-strand break repair via nonhomologous end joining"/>
    <property type="evidence" value="ECO:0007669"/>
    <property type="project" value="TreeGrafter"/>
</dbReference>
<dbReference type="Gramene" id="GBG81740">
    <property type="protein sequence ID" value="GBG81740"/>
    <property type="gene ID" value="CBR_g33918"/>
</dbReference>
<feature type="compositionally biased region" description="Gly residues" evidence="1">
    <location>
        <begin position="400"/>
        <end position="416"/>
    </location>
</feature>
<dbReference type="PANTHER" id="PTHR28559">
    <property type="entry name" value="DNA REPAIR PROTEIN XRCC4"/>
    <property type="match status" value="1"/>
</dbReference>
<dbReference type="Gene3D" id="1.20.5.370">
    <property type="match status" value="1"/>
</dbReference>
<reference evidence="3 4" key="1">
    <citation type="journal article" date="2018" name="Cell">
        <title>The Chara Genome: Secondary Complexity and Implications for Plant Terrestrialization.</title>
        <authorList>
            <person name="Nishiyama T."/>
            <person name="Sakayama H."/>
            <person name="Vries J.D."/>
            <person name="Buschmann H."/>
            <person name="Saint-Marcoux D."/>
            <person name="Ullrich K.K."/>
            <person name="Haas F.B."/>
            <person name="Vanderstraeten L."/>
            <person name="Becker D."/>
            <person name="Lang D."/>
            <person name="Vosolsobe S."/>
            <person name="Rombauts S."/>
            <person name="Wilhelmsson P.K.I."/>
            <person name="Janitza P."/>
            <person name="Kern R."/>
            <person name="Heyl A."/>
            <person name="Rumpler F."/>
            <person name="Villalobos L.I.A.C."/>
            <person name="Clay J.M."/>
            <person name="Skokan R."/>
            <person name="Toyoda A."/>
            <person name="Suzuki Y."/>
            <person name="Kagoshima H."/>
            <person name="Schijlen E."/>
            <person name="Tajeshwar N."/>
            <person name="Catarino B."/>
            <person name="Hetherington A.J."/>
            <person name="Saltykova A."/>
            <person name="Bonnot C."/>
            <person name="Breuninger H."/>
            <person name="Symeonidi A."/>
            <person name="Radhakrishnan G.V."/>
            <person name="Van Nieuwerburgh F."/>
            <person name="Deforce D."/>
            <person name="Chang C."/>
            <person name="Karol K.G."/>
            <person name="Hedrich R."/>
            <person name="Ulvskov P."/>
            <person name="Glockner G."/>
            <person name="Delwiche C.F."/>
            <person name="Petrasek J."/>
            <person name="Van de Peer Y."/>
            <person name="Friml J."/>
            <person name="Beilby M."/>
            <person name="Dolan L."/>
            <person name="Kohara Y."/>
            <person name="Sugano S."/>
            <person name="Fujiyama A."/>
            <person name="Delaux P.-M."/>
            <person name="Quint M."/>
            <person name="TheiBen G."/>
            <person name="Hagemann M."/>
            <person name="Harholt J."/>
            <person name="Dunand C."/>
            <person name="Zachgo S."/>
            <person name="Langdale J."/>
            <person name="Maumus F."/>
            <person name="Straeten D.V.D."/>
            <person name="Gould S.B."/>
            <person name="Rensing S.A."/>
        </authorList>
    </citation>
    <scope>NUCLEOTIDE SEQUENCE [LARGE SCALE GENOMIC DNA]</scope>
    <source>
        <strain evidence="3 4">S276</strain>
    </source>
</reference>
<dbReference type="InterPro" id="IPR053962">
    <property type="entry name" value="XRCC4_CC"/>
</dbReference>
<feature type="compositionally biased region" description="Basic and acidic residues" evidence="1">
    <location>
        <begin position="248"/>
        <end position="257"/>
    </location>
</feature>
<dbReference type="Pfam" id="PF21924">
    <property type="entry name" value="XRCC4_CC"/>
    <property type="match status" value="1"/>
</dbReference>
<keyword evidence="4" id="KW-1185">Reference proteome</keyword>
<dbReference type="GO" id="GO:0003677">
    <property type="term" value="F:DNA binding"/>
    <property type="evidence" value="ECO:0007669"/>
    <property type="project" value="InterPro"/>
</dbReference>
<feature type="compositionally biased region" description="Polar residues" evidence="1">
    <location>
        <begin position="368"/>
        <end position="381"/>
    </location>
</feature>
<feature type="compositionally biased region" description="Basic and acidic residues" evidence="1">
    <location>
        <begin position="304"/>
        <end position="352"/>
    </location>
</feature>